<dbReference type="Pfam" id="PF00791">
    <property type="entry name" value="ZU5"/>
    <property type="match status" value="1"/>
</dbReference>
<evidence type="ECO:0000259" key="3">
    <source>
        <dbReference type="PROSITE" id="PS51145"/>
    </source>
</evidence>
<evidence type="ECO:0000256" key="1">
    <source>
        <dbReference type="RuleBase" id="RU367033"/>
    </source>
</evidence>
<dbReference type="SUPFAM" id="SSF47986">
    <property type="entry name" value="DEATH domain"/>
    <property type="match status" value="1"/>
</dbReference>
<keyword evidence="1" id="KW-0217">Developmental protein</keyword>
<dbReference type="EnsemblMetazoa" id="XM_038208885.1">
    <property type="protein sequence ID" value="XP_038064813.1"/>
    <property type="gene ID" value="LOC119735180"/>
</dbReference>
<dbReference type="OrthoDB" id="418634at2759"/>
<comment type="similarity">
    <text evidence="1">Belongs to the unc-5 family.</text>
</comment>
<dbReference type="PANTHER" id="PTHR12582">
    <property type="entry name" value="NETRIN RECEPTOR UNC5"/>
    <property type="match status" value="1"/>
</dbReference>
<dbReference type="Proteomes" id="UP000887568">
    <property type="component" value="Unplaced"/>
</dbReference>
<organism evidence="4 5">
    <name type="scientific">Patiria miniata</name>
    <name type="common">Bat star</name>
    <name type="synonym">Asterina miniata</name>
    <dbReference type="NCBI Taxonomy" id="46514"/>
    <lineage>
        <taxon>Eukaryota</taxon>
        <taxon>Metazoa</taxon>
        <taxon>Echinodermata</taxon>
        <taxon>Eleutherozoa</taxon>
        <taxon>Asterozoa</taxon>
        <taxon>Asteroidea</taxon>
        <taxon>Valvatacea</taxon>
        <taxon>Valvatida</taxon>
        <taxon>Asterinidae</taxon>
        <taxon>Patiria</taxon>
    </lineage>
</organism>
<dbReference type="AlphaFoldDB" id="A0A914AMJ5"/>
<dbReference type="InterPro" id="IPR011029">
    <property type="entry name" value="DEATH-like_dom_sf"/>
</dbReference>
<dbReference type="Pfam" id="PF00531">
    <property type="entry name" value="Death"/>
    <property type="match status" value="1"/>
</dbReference>
<name>A0A914AMJ5_PATMI</name>
<dbReference type="Gene3D" id="2.60.220.30">
    <property type="match status" value="1"/>
</dbReference>
<comment type="subcellular location">
    <subcellularLocation>
        <location evidence="1">Cell membrane</location>
        <topology evidence="1">Single-pass type I membrane protein</topology>
    </subcellularLocation>
</comment>
<dbReference type="RefSeq" id="XP_038064813.1">
    <property type="nucleotide sequence ID" value="XM_038208885.1"/>
</dbReference>
<dbReference type="GO" id="GO:0005886">
    <property type="term" value="C:plasma membrane"/>
    <property type="evidence" value="ECO:0007669"/>
    <property type="project" value="UniProtKB-SubCell"/>
</dbReference>
<accession>A0A914AMJ5</accession>
<feature type="domain" description="Death" evidence="2">
    <location>
        <begin position="519"/>
        <end position="598"/>
    </location>
</feature>
<keyword evidence="1" id="KW-0675">Receptor</keyword>
<evidence type="ECO:0000313" key="4">
    <source>
        <dbReference type="EnsemblMetazoa" id="XP_038064813.1"/>
    </source>
</evidence>
<dbReference type="PANTHER" id="PTHR12582:SF47">
    <property type="entry name" value="NETRIN RECEPTOR UNC-5"/>
    <property type="match status" value="1"/>
</dbReference>
<evidence type="ECO:0000259" key="2">
    <source>
        <dbReference type="PROSITE" id="PS50017"/>
    </source>
</evidence>
<dbReference type="GeneID" id="119735180"/>
<comment type="function">
    <text evidence="1">Receptor for netrin required for axon guidance. Mediates axon repulsion of neuronal growth cones in the developing nervous system upon ligand binding.</text>
</comment>
<dbReference type="SMART" id="SM00218">
    <property type="entry name" value="ZU5"/>
    <property type="match status" value="1"/>
</dbReference>
<dbReference type="InterPro" id="IPR000906">
    <property type="entry name" value="ZU5_dom"/>
</dbReference>
<keyword evidence="5" id="KW-1185">Reference proteome</keyword>
<evidence type="ECO:0000313" key="5">
    <source>
        <dbReference type="Proteomes" id="UP000887568"/>
    </source>
</evidence>
<keyword evidence="1" id="KW-0393">Immunoglobulin domain</keyword>
<protein>
    <recommendedName>
        <fullName evidence="1">Netrin receptor UNC5</fullName>
    </recommendedName>
</protein>
<dbReference type="PROSITE" id="PS50017">
    <property type="entry name" value="DEATH_DOMAIN"/>
    <property type="match status" value="1"/>
</dbReference>
<proteinExistence type="inferred from homology"/>
<dbReference type="InterPro" id="IPR000488">
    <property type="entry name" value="Death_dom"/>
</dbReference>
<feature type="domain" description="ZU5" evidence="3">
    <location>
        <begin position="74"/>
        <end position="186"/>
    </location>
</feature>
<sequence>MKSALMSCGERHHVDFIQAETSSVVLSPPENEGELQGSPPTPATHLNRILQEHDNFAKDCSEDTLKDNTFQLPYIAIGYFDHDGGSLSLDKYNVHLYIPRGALPKDSLQQVYIYVNPNAPPVDGIDPSDCVLSPMIQCGPTGLEFLDSVVLSFPHFAKEGSGWELRAQLCNDEEGSLKTWKTLAAGVDGEVVSTKDKTVVLLMKHFTGAALVGQPSATSTKIMKAGVFGSPFDPSDGRYSFRFRLWNVEPVVGENVFEMEKEMSSEQLDASKLLKVCRSGDVHAEIENIKEGWELAIPCLQKQTIPIERIWKLPTDFVTFHLDRRNVNEASSCKGPSCESSIFQSSIETGEASNGDKAHFIIIPPKVKESKRERDEQSPCYSCRQDAAHEICPSCKEAMIGVRVPKKRELSDGDYGGLSEELVRTLSQQRDMARVVVGLADVGHSVMQAQDSLKVFFGRQRARGVQDRTAVKRLLESLDKHIVKKVREELQGAENSPDDGSISKGRTDDCSWLASEIDDEKRFRWLASRLGPEWEALATELECTNADLFKIKEDNRYDVSNQIFTMLVQWKQRWGWLDNRILAGALEKAGRRDLAQQF</sequence>
<dbReference type="GO" id="GO:0005042">
    <property type="term" value="F:netrin receptor activity"/>
    <property type="evidence" value="ECO:0007669"/>
    <property type="project" value="UniProtKB-UniRule"/>
</dbReference>
<dbReference type="Gene3D" id="1.10.533.10">
    <property type="entry name" value="Death Domain, Fas"/>
    <property type="match status" value="1"/>
</dbReference>
<dbReference type="PROSITE" id="PS51145">
    <property type="entry name" value="ZU5"/>
    <property type="match status" value="1"/>
</dbReference>
<dbReference type="InterPro" id="IPR037936">
    <property type="entry name" value="UNC5A-D"/>
</dbReference>
<reference evidence="4" key="1">
    <citation type="submission" date="2022-11" db="UniProtKB">
        <authorList>
            <consortium name="EnsemblMetazoa"/>
        </authorList>
    </citation>
    <scope>IDENTIFICATION</scope>
</reference>